<comment type="caution">
    <text evidence="1">The sequence shown here is derived from an EMBL/GenBank/DDBJ whole genome shotgun (WGS) entry which is preliminary data.</text>
</comment>
<evidence type="ECO:0000313" key="1">
    <source>
        <dbReference type="EMBL" id="MFL8998642.1"/>
    </source>
</evidence>
<dbReference type="RefSeq" id="WP_407799661.1">
    <property type="nucleotide sequence ID" value="NZ_JBJNUX010000002.1"/>
</dbReference>
<name>A0ABW8W221_9PSED</name>
<dbReference type="Proteomes" id="UP001628646">
    <property type="component" value="Unassembled WGS sequence"/>
</dbReference>
<dbReference type="EMBL" id="JBJNUY010000003">
    <property type="protein sequence ID" value="MFL8998642.1"/>
    <property type="molecule type" value="Genomic_DNA"/>
</dbReference>
<reference evidence="1 2" key="1">
    <citation type="submission" date="2024-12" db="EMBL/GenBank/DDBJ databases">
        <title>Pseudomonas species isolated from Lotus nodules promote plant growth.</title>
        <authorList>
            <person name="Yu Y.-H."/>
            <person name="Kurtenbach J."/>
            <person name="Crosbie D."/>
            <person name="Brachmann A."/>
            <person name="Marin M."/>
        </authorList>
    </citation>
    <scope>NUCLEOTIDE SEQUENCE [LARGE SCALE GENOMIC DNA]</scope>
    <source>
        <strain evidence="1 2">PLb11B</strain>
    </source>
</reference>
<accession>A0ABW8W221</accession>
<organism evidence="1 2">
    <name type="scientific">Pseudomonas azerbaijanorientalis</name>
    <dbReference type="NCBI Taxonomy" id="2842350"/>
    <lineage>
        <taxon>Bacteria</taxon>
        <taxon>Pseudomonadati</taxon>
        <taxon>Pseudomonadota</taxon>
        <taxon>Gammaproteobacteria</taxon>
        <taxon>Pseudomonadales</taxon>
        <taxon>Pseudomonadaceae</taxon>
        <taxon>Pseudomonas</taxon>
    </lineage>
</organism>
<gene>
    <name evidence="1" type="ORF">ACJ8NA_08260</name>
</gene>
<keyword evidence="2" id="KW-1185">Reference proteome</keyword>
<protein>
    <submittedName>
        <fullName evidence="1">Uncharacterized protein</fullName>
    </submittedName>
</protein>
<sequence length="220" mass="24417">MESFKSDTYIVNGNITVFFGTHAKQFKKDILHSSLLGQLIADQSPNTWLSSYITTLGKFYWTINKTNPHNFPNETTSLLNIVSTALPDAIQKERLQQLSDALSSIAQLAADTPAGETLLNRVQKQNAPVDGEAPTFTVSTLFTLVCENKKILSLQIKLETTRAVGLAVFEQPISDKIILGDIESVLWTTYLSEDNYAKIRDQVINKLGSKPHTCLFPIEA</sequence>
<proteinExistence type="predicted"/>
<evidence type="ECO:0000313" key="2">
    <source>
        <dbReference type="Proteomes" id="UP001628646"/>
    </source>
</evidence>